<accession>A0A4Q2DBT2</accession>
<evidence type="ECO:0000313" key="1">
    <source>
        <dbReference type="EMBL" id="RXW16472.1"/>
    </source>
</evidence>
<keyword evidence="2" id="KW-1185">Reference proteome</keyword>
<dbReference type="EMBL" id="SDEE01000434">
    <property type="protein sequence ID" value="RXW16472.1"/>
    <property type="molecule type" value="Genomic_DNA"/>
</dbReference>
<name>A0A4Q2DBT2_9AGAR</name>
<organism evidence="1 2">
    <name type="scientific">Candolleomyces aberdarensis</name>
    <dbReference type="NCBI Taxonomy" id="2316362"/>
    <lineage>
        <taxon>Eukaryota</taxon>
        <taxon>Fungi</taxon>
        <taxon>Dikarya</taxon>
        <taxon>Basidiomycota</taxon>
        <taxon>Agaricomycotina</taxon>
        <taxon>Agaricomycetes</taxon>
        <taxon>Agaricomycetidae</taxon>
        <taxon>Agaricales</taxon>
        <taxon>Agaricineae</taxon>
        <taxon>Psathyrellaceae</taxon>
        <taxon>Candolleomyces</taxon>
    </lineage>
</organism>
<evidence type="ECO:0000313" key="2">
    <source>
        <dbReference type="Proteomes" id="UP000290288"/>
    </source>
</evidence>
<protein>
    <submittedName>
        <fullName evidence="1">Uncharacterized protein</fullName>
    </submittedName>
</protein>
<sequence>MATETYNPRDYDTLPSLHDSATEFVKRDAEAVLDSDIRQLFSDFDASLSQKYGVALLHKHFPIEPTQRLVEFHNTATPWSIKESKKGAAFPHRDGFLVPRAFRFDGTDSSEAKPYEFSFTYEEPKPLTDTEVAFFKSFWTIIIGFQLQNVLGICALGHEPEKDKYQLEITEGKANIMIKGDSVPNSSIIQAVWSFTPDADSKIVKRKCVGGCYAVDQMHGYGTHDYEPDDC</sequence>
<proteinExistence type="predicted"/>
<dbReference type="STRING" id="2316362.A0A4Q2DBT2"/>
<reference evidence="1 2" key="1">
    <citation type="submission" date="2019-01" db="EMBL/GenBank/DDBJ databases">
        <title>Draft genome sequence of Psathyrella aberdarensis IHI B618.</title>
        <authorList>
            <person name="Buettner E."/>
            <person name="Kellner H."/>
        </authorList>
    </citation>
    <scope>NUCLEOTIDE SEQUENCE [LARGE SCALE GENOMIC DNA]</scope>
    <source>
        <strain evidence="1 2">IHI B618</strain>
    </source>
</reference>
<dbReference type="Proteomes" id="UP000290288">
    <property type="component" value="Unassembled WGS sequence"/>
</dbReference>
<dbReference type="AlphaFoldDB" id="A0A4Q2DBT2"/>
<dbReference type="OrthoDB" id="2322999at2759"/>
<gene>
    <name evidence="1" type="ORF">EST38_g9380</name>
</gene>
<comment type="caution">
    <text evidence="1">The sequence shown here is derived from an EMBL/GenBank/DDBJ whole genome shotgun (WGS) entry which is preliminary data.</text>
</comment>